<protein>
    <recommendedName>
        <fullName evidence="3">phospholipase D</fullName>
        <ecNumber evidence="3">3.1.4.4</ecNumber>
    </recommendedName>
</protein>
<organism evidence="8 9">
    <name type="scientific">Flavivirga algicola</name>
    <dbReference type="NCBI Taxonomy" id="2729136"/>
    <lineage>
        <taxon>Bacteria</taxon>
        <taxon>Pseudomonadati</taxon>
        <taxon>Bacteroidota</taxon>
        <taxon>Flavobacteriia</taxon>
        <taxon>Flavobacteriales</taxon>
        <taxon>Flavobacteriaceae</taxon>
        <taxon>Flavivirga</taxon>
    </lineage>
</organism>
<reference evidence="8 9" key="1">
    <citation type="submission" date="2020-04" db="EMBL/GenBank/DDBJ databases">
        <title>A Flavivirga sp. nov.</title>
        <authorList>
            <person name="Sun X."/>
        </authorList>
    </citation>
    <scope>NUCLEOTIDE SEQUENCE [LARGE SCALE GENOMIC DNA]</scope>
    <source>
        <strain evidence="8 9">Y03</strain>
    </source>
</reference>
<dbReference type="InterPro" id="IPR051406">
    <property type="entry name" value="PLD_domain"/>
</dbReference>
<comment type="similarity">
    <text evidence="2">Belongs to the phospholipase D family.</text>
</comment>
<evidence type="ECO:0000256" key="2">
    <source>
        <dbReference type="ARBA" id="ARBA00008664"/>
    </source>
</evidence>
<keyword evidence="9" id="KW-1185">Reference proteome</keyword>
<comment type="catalytic activity">
    <reaction evidence="1">
        <text>a 1,2-diacyl-sn-glycero-3-phosphocholine + H2O = a 1,2-diacyl-sn-glycero-3-phosphate + choline + H(+)</text>
        <dbReference type="Rhea" id="RHEA:14445"/>
        <dbReference type="ChEBI" id="CHEBI:15354"/>
        <dbReference type="ChEBI" id="CHEBI:15377"/>
        <dbReference type="ChEBI" id="CHEBI:15378"/>
        <dbReference type="ChEBI" id="CHEBI:57643"/>
        <dbReference type="ChEBI" id="CHEBI:58608"/>
        <dbReference type="EC" id="3.1.4.4"/>
    </reaction>
</comment>
<evidence type="ECO:0000313" key="8">
    <source>
        <dbReference type="EMBL" id="NMH89573.1"/>
    </source>
</evidence>
<dbReference type="InterPro" id="IPR025202">
    <property type="entry name" value="PLD-like_dom"/>
</dbReference>
<keyword evidence="4" id="KW-0378">Hydrolase</keyword>
<keyword evidence="6" id="KW-0443">Lipid metabolism</keyword>
<keyword evidence="5" id="KW-0442">Lipid degradation</keyword>
<dbReference type="Proteomes" id="UP000746690">
    <property type="component" value="Unassembled WGS sequence"/>
</dbReference>
<evidence type="ECO:0000313" key="9">
    <source>
        <dbReference type="Proteomes" id="UP000746690"/>
    </source>
</evidence>
<dbReference type="Pfam" id="PF13091">
    <property type="entry name" value="PLDc_2"/>
    <property type="match status" value="2"/>
</dbReference>
<evidence type="ECO:0000256" key="4">
    <source>
        <dbReference type="ARBA" id="ARBA00022801"/>
    </source>
</evidence>
<evidence type="ECO:0000256" key="3">
    <source>
        <dbReference type="ARBA" id="ARBA00012027"/>
    </source>
</evidence>
<dbReference type="PANTHER" id="PTHR43856">
    <property type="entry name" value="CARDIOLIPIN HYDROLASE"/>
    <property type="match status" value="1"/>
</dbReference>
<dbReference type="RefSeq" id="WP_169676669.1">
    <property type="nucleotide sequence ID" value="NZ_JABBHF010000013.1"/>
</dbReference>
<evidence type="ECO:0000256" key="1">
    <source>
        <dbReference type="ARBA" id="ARBA00000798"/>
    </source>
</evidence>
<dbReference type="SUPFAM" id="SSF56024">
    <property type="entry name" value="Phospholipase D/nuclease"/>
    <property type="match status" value="2"/>
</dbReference>
<evidence type="ECO:0000256" key="6">
    <source>
        <dbReference type="ARBA" id="ARBA00023098"/>
    </source>
</evidence>
<feature type="domain" description="PLD phosphodiesterase" evidence="7">
    <location>
        <begin position="436"/>
        <end position="467"/>
    </location>
</feature>
<proteinExistence type="inferred from homology"/>
<accession>A0ABX1S2Y6</accession>
<evidence type="ECO:0000256" key="5">
    <source>
        <dbReference type="ARBA" id="ARBA00022963"/>
    </source>
</evidence>
<dbReference type="PANTHER" id="PTHR43856:SF1">
    <property type="entry name" value="MITOCHONDRIAL CARDIOLIPIN HYDROLASE"/>
    <property type="match status" value="1"/>
</dbReference>
<dbReference type="EMBL" id="JABBHF010000013">
    <property type="protein sequence ID" value="NMH89573.1"/>
    <property type="molecule type" value="Genomic_DNA"/>
</dbReference>
<dbReference type="InterPro" id="IPR001736">
    <property type="entry name" value="PLipase_D/transphosphatidylase"/>
</dbReference>
<dbReference type="Gene3D" id="3.30.870.10">
    <property type="entry name" value="Endonuclease Chain A"/>
    <property type="match status" value="2"/>
</dbReference>
<sequence length="568" mass="64807">MSYSYKPVVRAVSGNYYGAALVGTYSVIIGWTFDDKNLRQGLHGFGIKRISLDPETEEVLSIKWLGGHKRFEVTDTGKLDDVSCLEAPFQRFRWNEYSLNPKRAYIYEVYPMRGTPKKLTRDEAPLIFKIRPSQEVEDKLGIYVNRGVTSSMAYLSRFKNRAPKEIGKKAYQWLSRGLKESLLDFIASAKSGDTLHCIIYEFHDNEVAQAFLAAEAKGVHVEIIHDAKAGKHSTEKTEKVIHDNHMSHLTIARDMVNISHNKVVILLRNNKPKKVWTASANFSENAFNFQTNAAITIDNLGVAKNYEAFFQILKPNPTKKDTKIANRKYMDTINAIQDRYAAKTFFSPISKKDILITACDLIKNAKSMVLISAPFGMDKKLVEAMAANDNSIIEYGIVNSSAKKRIQGLNHNNTRFFTPNRLKTYMGRSWDAKAFGAHKIHTKIIIIDPYGDNPKVLFGSANFSKASCSDNDENAMLIVNNKRLAAIMTVEFMRMYDHYKSRYYIKRTEDENKRIKEKNKERISQGKAPKPLKTIPMYLSDDFSWSRTTFNPTPYSHKFQDRIAFSGN</sequence>
<dbReference type="EC" id="3.1.4.4" evidence="3"/>
<dbReference type="PROSITE" id="PS50035">
    <property type="entry name" value="PLD"/>
    <property type="match status" value="1"/>
</dbReference>
<comment type="caution">
    <text evidence="8">The sequence shown here is derived from an EMBL/GenBank/DDBJ whole genome shotgun (WGS) entry which is preliminary data.</text>
</comment>
<gene>
    <name evidence="8" type="ORF">HHX25_18850</name>
</gene>
<evidence type="ECO:0000259" key="7">
    <source>
        <dbReference type="PROSITE" id="PS50035"/>
    </source>
</evidence>
<name>A0ABX1S2Y6_9FLAO</name>